<dbReference type="OrthoDB" id="9808067at2"/>
<sequence>MKYLIALSIFVSSYAYSADTRCGWLENPTSANVWLSDKDGSWAISIQGGYSVDDESMALAFLGMENKDNFVRTNRNGGFSCACLVVDVKTDDGSISKIYKAEQLLLKQCLEDIAITPVIPLPFK</sequence>
<evidence type="ECO:0000313" key="3">
    <source>
        <dbReference type="Proteomes" id="UP000199371"/>
    </source>
</evidence>
<dbReference type="STRING" id="173990.SAMN05660691_01785"/>
<evidence type="ECO:0000313" key="2">
    <source>
        <dbReference type="EMBL" id="SEH85075.1"/>
    </source>
</evidence>
<dbReference type="Proteomes" id="UP000199371">
    <property type="component" value="Unassembled WGS sequence"/>
</dbReference>
<dbReference type="AlphaFoldDB" id="A0A1H6LJV3"/>
<organism evidence="2 3">
    <name type="scientific">Rheinheimera pacifica</name>
    <dbReference type="NCBI Taxonomy" id="173990"/>
    <lineage>
        <taxon>Bacteria</taxon>
        <taxon>Pseudomonadati</taxon>
        <taxon>Pseudomonadota</taxon>
        <taxon>Gammaproteobacteria</taxon>
        <taxon>Chromatiales</taxon>
        <taxon>Chromatiaceae</taxon>
        <taxon>Rheinheimera</taxon>
    </lineage>
</organism>
<accession>A0A1H6LJV3</accession>
<name>A0A1H6LJV3_9GAMM</name>
<proteinExistence type="predicted"/>
<reference evidence="3" key="1">
    <citation type="submission" date="2016-10" db="EMBL/GenBank/DDBJ databases">
        <authorList>
            <person name="Varghese N."/>
            <person name="Submissions S."/>
        </authorList>
    </citation>
    <scope>NUCLEOTIDE SEQUENCE [LARGE SCALE GENOMIC DNA]</scope>
    <source>
        <strain evidence="3">DSM 17616</strain>
    </source>
</reference>
<feature type="chain" id="PRO_5011502499" description="DUF4087 domain-containing protein" evidence="1">
    <location>
        <begin position="18"/>
        <end position="124"/>
    </location>
</feature>
<keyword evidence="1" id="KW-0732">Signal</keyword>
<protein>
    <recommendedName>
        <fullName evidence="4">DUF4087 domain-containing protein</fullName>
    </recommendedName>
</protein>
<dbReference type="Pfam" id="PF13316">
    <property type="entry name" value="DUF4087"/>
    <property type="match status" value="1"/>
</dbReference>
<feature type="signal peptide" evidence="1">
    <location>
        <begin position="1"/>
        <end position="17"/>
    </location>
</feature>
<evidence type="ECO:0000256" key="1">
    <source>
        <dbReference type="SAM" id="SignalP"/>
    </source>
</evidence>
<gene>
    <name evidence="2" type="ORF">SAMN05660691_01785</name>
</gene>
<dbReference type="RefSeq" id="WP_092792445.1">
    <property type="nucleotide sequence ID" value="NZ_FNXF01000005.1"/>
</dbReference>
<keyword evidence="3" id="KW-1185">Reference proteome</keyword>
<evidence type="ECO:0008006" key="4">
    <source>
        <dbReference type="Google" id="ProtNLM"/>
    </source>
</evidence>
<dbReference type="InterPro" id="IPR025145">
    <property type="entry name" value="DUF4087"/>
</dbReference>
<dbReference type="EMBL" id="FNXF01000005">
    <property type="protein sequence ID" value="SEH85075.1"/>
    <property type="molecule type" value="Genomic_DNA"/>
</dbReference>